<protein>
    <submittedName>
        <fullName evidence="1">Uncharacterized protein</fullName>
    </submittedName>
</protein>
<evidence type="ECO:0000313" key="2">
    <source>
        <dbReference type="Proteomes" id="UP000030781"/>
    </source>
</evidence>
<accession>M3UZM9</accession>
<organism evidence="1 2">
    <name type="scientific">Entamoeba histolytica HM-1:IMSS-B</name>
    <dbReference type="NCBI Taxonomy" id="885319"/>
    <lineage>
        <taxon>Eukaryota</taxon>
        <taxon>Amoebozoa</taxon>
        <taxon>Evosea</taxon>
        <taxon>Archamoebae</taxon>
        <taxon>Mastigamoebida</taxon>
        <taxon>Entamoebidae</taxon>
        <taxon>Entamoeba</taxon>
    </lineage>
</organism>
<gene>
    <name evidence="1" type="ORF">EHI8A_093560</name>
</gene>
<evidence type="ECO:0000313" key="1">
    <source>
        <dbReference type="EMBL" id="EMH77382.1"/>
    </source>
</evidence>
<name>M3UZM9_ENTH1</name>
<proteinExistence type="predicted"/>
<sequence>MAEGITATPKVMISAPDSENINYAEARNSINTFLMEERLAKHQEEVSKLTSRLRIYRPERIPELEKVFGLGFFITAERTLLDFCRSDYKNELLGVAKKDMYDLLWKK</sequence>
<dbReference type="EMBL" id="KB610040">
    <property type="protein sequence ID" value="EMH77382.1"/>
    <property type="molecule type" value="Genomic_DNA"/>
</dbReference>
<dbReference type="AlphaFoldDB" id="M3UZM9"/>
<dbReference type="Proteomes" id="UP000030781">
    <property type="component" value="Unassembled WGS sequence"/>
</dbReference>
<reference evidence="1 2" key="1">
    <citation type="submission" date="2013-01" db="EMBL/GenBank/DDBJ databases">
        <authorList>
            <person name="Hannick L."/>
            <person name="Zafar N."/>
            <person name="Lorenzi H."/>
            <person name="Ali I.A."/>
            <person name="Petri W.P."/>
            <person name="Caler E."/>
        </authorList>
    </citation>
    <scope>NUCLEOTIDE SEQUENCE [LARGE SCALE GENOMIC DNA]</scope>
    <source>
        <strain evidence="2">HM3:IMSS-B</strain>
    </source>
</reference>
<dbReference type="VEuPathDB" id="AmoebaDB:EHI8A_093560"/>